<dbReference type="SUPFAM" id="SSF103491">
    <property type="entry name" value="Preprotein translocase SecY subunit"/>
    <property type="match status" value="1"/>
</dbReference>
<evidence type="ECO:0000256" key="2">
    <source>
        <dbReference type="ARBA" id="ARBA00005751"/>
    </source>
</evidence>
<evidence type="ECO:0000256" key="5">
    <source>
        <dbReference type="ARBA" id="ARBA00022927"/>
    </source>
</evidence>
<dbReference type="InterPro" id="IPR030659">
    <property type="entry name" value="SecY_CS"/>
</dbReference>
<dbReference type="Pfam" id="PF00344">
    <property type="entry name" value="SecY"/>
    <property type="match status" value="1"/>
</dbReference>
<evidence type="ECO:0000256" key="6">
    <source>
        <dbReference type="ARBA" id="ARBA00022989"/>
    </source>
</evidence>
<evidence type="ECO:0000256" key="4">
    <source>
        <dbReference type="ARBA" id="ARBA00022692"/>
    </source>
</evidence>
<comment type="caution">
    <text evidence="11">The sequence shown here is derived from an EMBL/GenBank/DDBJ whole genome shotgun (WGS) entry which is preliminary data.</text>
</comment>
<evidence type="ECO:0000256" key="9">
    <source>
        <dbReference type="HAMAP-Rule" id="MF_01465"/>
    </source>
</evidence>
<organism evidence="11 12">
    <name type="scientific">Candidatus Dojkabacteria bacterium</name>
    <dbReference type="NCBI Taxonomy" id="2099670"/>
    <lineage>
        <taxon>Bacteria</taxon>
        <taxon>Candidatus Dojkabacteria</taxon>
    </lineage>
</organism>
<dbReference type="InterPro" id="IPR026593">
    <property type="entry name" value="SecY"/>
</dbReference>
<keyword evidence="5 9" id="KW-0653">Protein transport</keyword>
<accession>A0A832QE40</accession>
<evidence type="ECO:0000256" key="1">
    <source>
        <dbReference type="ARBA" id="ARBA00004141"/>
    </source>
</evidence>
<name>A0A832QE40_9BACT</name>
<dbReference type="InterPro" id="IPR023201">
    <property type="entry name" value="SecY_dom_sf"/>
</dbReference>
<feature type="transmembrane region" description="Helical" evidence="9">
    <location>
        <begin position="21"/>
        <end position="42"/>
    </location>
</feature>
<dbReference type="GO" id="GO:0043952">
    <property type="term" value="P:protein transport by the Sec complex"/>
    <property type="evidence" value="ECO:0007669"/>
    <property type="project" value="UniProtKB-UniRule"/>
</dbReference>
<comment type="function">
    <text evidence="9">The central subunit of the protein translocation channel SecYEG. Consists of two halves formed by TMs 1-5 and 6-10. These two domains form a lateral gate at the front which open onto the bilayer between TMs 2 and 7, and are clamped together by SecE at the back. The channel is closed by both a pore ring composed of hydrophobic SecY resides and a short helix (helix 2A) on the extracellular side of the membrane which forms a plug. The plug probably moves laterally to allow the channel to open. The ring and the pore may move independently.</text>
</comment>
<dbReference type="HAMAP" id="MF_01465">
    <property type="entry name" value="SecY"/>
    <property type="match status" value="1"/>
</dbReference>
<feature type="transmembrane region" description="Helical" evidence="9">
    <location>
        <begin position="356"/>
        <end position="375"/>
    </location>
</feature>
<dbReference type="GO" id="GO:0065002">
    <property type="term" value="P:intracellular protein transmembrane transport"/>
    <property type="evidence" value="ECO:0007669"/>
    <property type="project" value="UniProtKB-UniRule"/>
</dbReference>
<feature type="transmembrane region" description="Helical" evidence="9">
    <location>
        <begin position="178"/>
        <end position="196"/>
    </location>
</feature>
<comment type="subunit">
    <text evidence="9">Component of the Sec protein translocase complex. Heterotrimer consisting of SecY, SecE and SecG subunits. The heterotrimers can form oligomers, although 1 heterotrimer is thought to be able to translocate proteins. Interacts with the ribosome. Interacts with SecDF, and other proteins may be involved. Interacts with SecA.</text>
</comment>
<feature type="transmembrane region" description="Helical" evidence="9">
    <location>
        <begin position="306"/>
        <end position="324"/>
    </location>
</feature>
<dbReference type="AlphaFoldDB" id="A0A832QE40"/>
<feature type="transmembrane region" description="Helical" evidence="9">
    <location>
        <begin position="147"/>
        <end position="166"/>
    </location>
</feature>
<dbReference type="GO" id="GO:0005886">
    <property type="term" value="C:plasma membrane"/>
    <property type="evidence" value="ECO:0007669"/>
    <property type="project" value="UniProtKB-SubCell"/>
</dbReference>
<evidence type="ECO:0000256" key="3">
    <source>
        <dbReference type="ARBA" id="ARBA00022448"/>
    </source>
</evidence>
<feature type="transmembrane region" description="Helical" evidence="9">
    <location>
        <begin position="208"/>
        <end position="227"/>
    </location>
</feature>
<keyword evidence="3 9" id="KW-0813">Transport</keyword>
<protein>
    <recommendedName>
        <fullName evidence="9">Protein translocase subunit SecY</fullName>
    </recommendedName>
</protein>
<dbReference type="NCBIfam" id="TIGR00967">
    <property type="entry name" value="3a0501s007"/>
    <property type="match status" value="1"/>
</dbReference>
<sequence length="421" mass="45909">MQKIFERIKHIFKTKEIREKILFSLLILVIFRVLSSIPVAGIPADAIKKLFEGTSMGDVLTAVSGGVLESASIVAIGLTPYINASIIFQLLGTVIPALDETRKEGAEGRRKISMYTRLVTVPLAILQSFVIYSTLLGFGLVTKLPPLELATMVATFTAGAVTMMWFGELISESGLGGGTSYLIMLGILSGIPGTLRSNFMTMDGLQKGIFIIIALIMIVAVIIVTTVERRVKVQYSRRVRTGGALESFIPIKLTQSGVMPVIFAMAFLSFPQLIGKFLISKNFNPGLTNFSQKMIDILNTPYVKDIATFVLVIGFSLFYLSVVFKTDELAENLQKQGAFIQGIRPGENTSKYLRTISFRLAVVGALFLAILAILPDMLVRVGLVPGAVFSGTGLLIVVGVILEIKSQVESMVTTRSYDRYL</sequence>
<evidence type="ECO:0000313" key="12">
    <source>
        <dbReference type="Proteomes" id="UP000576550"/>
    </source>
</evidence>
<dbReference type="GO" id="GO:0006605">
    <property type="term" value="P:protein targeting"/>
    <property type="evidence" value="ECO:0007669"/>
    <property type="project" value="UniProtKB-UniRule"/>
</dbReference>
<dbReference type="EMBL" id="DUTP01000006">
    <property type="protein sequence ID" value="HHX99743.1"/>
    <property type="molecule type" value="Genomic_DNA"/>
</dbReference>
<evidence type="ECO:0000313" key="11">
    <source>
        <dbReference type="EMBL" id="HHX99743.1"/>
    </source>
</evidence>
<dbReference type="PROSITE" id="PS00755">
    <property type="entry name" value="SECY_1"/>
    <property type="match status" value="1"/>
</dbReference>
<evidence type="ECO:0000256" key="10">
    <source>
        <dbReference type="RuleBase" id="RU004349"/>
    </source>
</evidence>
<dbReference type="PANTHER" id="PTHR10906">
    <property type="entry name" value="SECY/SEC61-ALPHA FAMILY MEMBER"/>
    <property type="match status" value="1"/>
</dbReference>
<dbReference type="PRINTS" id="PR00303">
    <property type="entry name" value="SECYTRNLCASE"/>
</dbReference>
<feature type="transmembrane region" description="Helical" evidence="9">
    <location>
        <begin position="381"/>
        <end position="402"/>
    </location>
</feature>
<feature type="transmembrane region" description="Helical" evidence="9">
    <location>
        <begin position="73"/>
        <end position="98"/>
    </location>
</feature>
<dbReference type="Gene3D" id="1.10.3370.10">
    <property type="entry name" value="SecY subunit domain"/>
    <property type="match status" value="1"/>
</dbReference>
<feature type="transmembrane region" description="Helical" evidence="9">
    <location>
        <begin position="258"/>
        <end position="279"/>
    </location>
</feature>
<keyword evidence="7 9" id="KW-0811">Translocation</keyword>
<dbReference type="Proteomes" id="UP000576550">
    <property type="component" value="Unassembled WGS sequence"/>
</dbReference>
<feature type="transmembrane region" description="Helical" evidence="9">
    <location>
        <begin position="118"/>
        <end position="141"/>
    </location>
</feature>
<evidence type="ECO:0000256" key="7">
    <source>
        <dbReference type="ARBA" id="ARBA00023010"/>
    </source>
</evidence>
<keyword evidence="6 9" id="KW-1133">Transmembrane helix</keyword>
<proteinExistence type="inferred from homology"/>
<dbReference type="PIRSF" id="PIRSF004557">
    <property type="entry name" value="SecY"/>
    <property type="match status" value="1"/>
</dbReference>
<dbReference type="InterPro" id="IPR002208">
    <property type="entry name" value="SecY/SEC61-alpha"/>
</dbReference>
<comment type="similarity">
    <text evidence="2 9 10">Belongs to the SecY/SEC61-alpha family.</text>
</comment>
<reference evidence="11 12" key="1">
    <citation type="journal article" date="2020" name="Biotechnol. Biofuels">
        <title>New insights from the biogas microbiome by comprehensive genome-resolved metagenomics of nearly 1600 species originating from multiple anaerobic digesters.</title>
        <authorList>
            <person name="Campanaro S."/>
            <person name="Treu L."/>
            <person name="Rodriguez-R L.M."/>
            <person name="Kovalovszki A."/>
            <person name="Ziels R.M."/>
            <person name="Maus I."/>
            <person name="Zhu X."/>
            <person name="Kougias P.G."/>
            <person name="Basile A."/>
            <person name="Luo G."/>
            <person name="Schluter A."/>
            <person name="Konstantinidis K.T."/>
            <person name="Angelidaki I."/>
        </authorList>
    </citation>
    <scope>NUCLEOTIDE SEQUENCE [LARGE SCALE GENOMIC DNA]</scope>
    <source>
        <strain evidence="11">AS05jafATM_89</strain>
    </source>
</reference>
<keyword evidence="4 9" id="KW-0812">Transmembrane</keyword>
<keyword evidence="9" id="KW-1003">Cell membrane</keyword>
<gene>
    <name evidence="9 11" type="primary">secY</name>
    <name evidence="11" type="ORF">GX533_03680</name>
</gene>
<comment type="subcellular location">
    <subcellularLocation>
        <location evidence="9">Cell membrane</location>
        <topology evidence="9">Multi-pass membrane protein</topology>
    </subcellularLocation>
    <subcellularLocation>
        <location evidence="1">Membrane</location>
        <topology evidence="1">Multi-pass membrane protein</topology>
    </subcellularLocation>
</comment>
<keyword evidence="8 9" id="KW-0472">Membrane</keyword>
<evidence type="ECO:0000256" key="8">
    <source>
        <dbReference type="ARBA" id="ARBA00023136"/>
    </source>
</evidence>